<dbReference type="EMBL" id="MDZB01000142">
    <property type="protein sequence ID" value="OGX82584.1"/>
    <property type="molecule type" value="Genomic_DNA"/>
</dbReference>
<protein>
    <submittedName>
        <fullName evidence="9">Biopolymer transporter ExbD</fullName>
    </submittedName>
</protein>
<dbReference type="GO" id="GO:0005886">
    <property type="term" value="C:plasma membrane"/>
    <property type="evidence" value="ECO:0007669"/>
    <property type="project" value="UniProtKB-SubCell"/>
</dbReference>
<comment type="similarity">
    <text evidence="2 7">Belongs to the ExbD/TolR family.</text>
</comment>
<comment type="caution">
    <text evidence="9">The sequence shown here is derived from an EMBL/GenBank/DDBJ whole genome shotgun (WGS) entry which is preliminary data.</text>
</comment>
<keyword evidence="5" id="KW-1133">Transmembrane helix</keyword>
<dbReference type="GO" id="GO:0015031">
    <property type="term" value="P:protein transport"/>
    <property type="evidence" value="ECO:0007669"/>
    <property type="project" value="UniProtKB-KW"/>
</dbReference>
<evidence type="ECO:0000256" key="1">
    <source>
        <dbReference type="ARBA" id="ARBA00004162"/>
    </source>
</evidence>
<evidence type="ECO:0000256" key="7">
    <source>
        <dbReference type="RuleBase" id="RU003879"/>
    </source>
</evidence>
<dbReference type="InterPro" id="IPR003400">
    <property type="entry name" value="ExbD"/>
</dbReference>
<dbReference type="PANTHER" id="PTHR30558">
    <property type="entry name" value="EXBD MEMBRANE COMPONENT OF PMF-DRIVEN MACROMOLECULE IMPORT SYSTEM"/>
    <property type="match status" value="1"/>
</dbReference>
<keyword evidence="7" id="KW-0653">Protein transport</keyword>
<accession>A0A1G1SVF5</accession>
<keyword evidence="10" id="KW-1185">Reference proteome</keyword>
<dbReference type="Pfam" id="PF02472">
    <property type="entry name" value="ExbD"/>
    <property type="match status" value="1"/>
</dbReference>
<dbReference type="RefSeq" id="WP_070729811.1">
    <property type="nucleotide sequence ID" value="NZ_MDZB01000142.1"/>
</dbReference>
<keyword evidence="6" id="KW-0472">Membrane</keyword>
<comment type="subcellular location">
    <subcellularLocation>
        <location evidence="1">Cell membrane</location>
        <topology evidence="1">Single-pass membrane protein</topology>
    </subcellularLocation>
    <subcellularLocation>
        <location evidence="7">Cell membrane</location>
        <topology evidence="7">Single-pass type II membrane protein</topology>
    </subcellularLocation>
</comment>
<evidence type="ECO:0000313" key="10">
    <source>
        <dbReference type="Proteomes" id="UP000176294"/>
    </source>
</evidence>
<keyword evidence="4 7" id="KW-0812">Transmembrane</keyword>
<evidence type="ECO:0000313" key="9">
    <source>
        <dbReference type="EMBL" id="OGX82584.1"/>
    </source>
</evidence>
<evidence type="ECO:0000256" key="8">
    <source>
        <dbReference type="SAM" id="MobiDB-lite"/>
    </source>
</evidence>
<dbReference type="PANTHER" id="PTHR30558:SF3">
    <property type="entry name" value="BIOPOLYMER TRANSPORT PROTEIN EXBD-RELATED"/>
    <property type="match status" value="1"/>
</dbReference>
<organism evidence="9 10">
    <name type="scientific">Hymenobacter lapidarius</name>
    <dbReference type="NCBI Taxonomy" id="1908237"/>
    <lineage>
        <taxon>Bacteria</taxon>
        <taxon>Pseudomonadati</taxon>
        <taxon>Bacteroidota</taxon>
        <taxon>Cytophagia</taxon>
        <taxon>Cytophagales</taxon>
        <taxon>Hymenobacteraceae</taxon>
        <taxon>Hymenobacter</taxon>
    </lineage>
</organism>
<proteinExistence type="inferred from homology"/>
<dbReference type="OrthoDB" id="952702at2"/>
<evidence type="ECO:0000256" key="6">
    <source>
        <dbReference type="ARBA" id="ARBA00023136"/>
    </source>
</evidence>
<reference evidence="9 10" key="1">
    <citation type="submission" date="2016-08" db="EMBL/GenBank/DDBJ databases">
        <title>Hymenobacter coccineus sp. nov., Hymenobacter lapidarius sp. nov. and Hymenobacter glacialis sp. nov., isolated from Antarctic soil.</title>
        <authorList>
            <person name="Sedlacek I."/>
            <person name="Kralova S."/>
            <person name="Kyrova K."/>
            <person name="Maslanova I."/>
            <person name="Stankova E."/>
            <person name="Vrbovska V."/>
            <person name="Nemec M."/>
            <person name="Bartak M."/>
            <person name="Svec P."/>
            <person name="Busse H.-J."/>
            <person name="Pantucek R."/>
        </authorList>
    </citation>
    <scope>NUCLEOTIDE SEQUENCE [LARGE SCALE GENOMIC DNA]</scope>
    <source>
        <strain evidence="9 10">CCM 8643</strain>
    </source>
</reference>
<sequence>MGEIQGKADSGGKGGKKRAKKMSTRIDMTPMVDLAFLLLTFFMLTTTFAKPNVMQLTMPVKKTDDVEDTKIKNSQAMTILLGKDNKAYYYYGMNTPTDPSVPKPELKVTNYSATGIRQIIMERQRQQPEPIILIKATADAKYKNMVDILDEMNITNQKKYALVKIPQVDLDLIKESAL</sequence>
<feature type="region of interest" description="Disordered" evidence="8">
    <location>
        <begin position="1"/>
        <end position="22"/>
    </location>
</feature>
<dbReference type="AlphaFoldDB" id="A0A1G1SVF5"/>
<dbReference type="GO" id="GO:0022857">
    <property type="term" value="F:transmembrane transporter activity"/>
    <property type="evidence" value="ECO:0007669"/>
    <property type="project" value="InterPro"/>
</dbReference>
<keyword evidence="7" id="KW-0813">Transport</keyword>
<dbReference type="STRING" id="1908237.BEN47_04175"/>
<evidence type="ECO:0000256" key="3">
    <source>
        <dbReference type="ARBA" id="ARBA00022475"/>
    </source>
</evidence>
<evidence type="ECO:0000256" key="5">
    <source>
        <dbReference type="ARBA" id="ARBA00022989"/>
    </source>
</evidence>
<dbReference type="Proteomes" id="UP000176294">
    <property type="component" value="Unassembled WGS sequence"/>
</dbReference>
<evidence type="ECO:0000256" key="2">
    <source>
        <dbReference type="ARBA" id="ARBA00005811"/>
    </source>
</evidence>
<gene>
    <name evidence="9" type="ORF">BEN47_04175</name>
</gene>
<evidence type="ECO:0000256" key="4">
    <source>
        <dbReference type="ARBA" id="ARBA00022692"/>
    </source>
</evidence>
<name>A0A1G1SVF5_9BACT</name>
<keyword evidence="3" id="KW-1003">Cell membrane</keyword>